<dbReference type="EMBL" id="MN739946">
    <property type="protein sequence ID" value="QHT79182.1"/>
    <property type="molecule type" value="Genomic_DNA"/>
</dbReference>
<evidence type="ECO:0000259" key="1">
    <source>
        <dbReference type="Pfam" id="PF00534"/>
    </source>
</evidence>
<sequence length="559" mass="64251">MRINLIGNFATPGLNQDASLIRGLLTNQFPDVVIHRVSSNQPECQEAEINIFIEVMNPGLLTYAGYNVWIPNPEWTYKTWIPYIPMMDAIWVKTREAEEIFKQHTNKVRYIGWTSIDKIFCEKNYGKAIVLVGKNPYRNPKPLLKAYYDLRSNPEYAKLPELHIPRNSQEIDFFVPDEIKSKVTLYDTLSESEYDKLLHECGLAICLSNCEGFGHAVNEAMSAGCNLLLSNIEPFIELASDSQHVLWGSAHQTMEHPDCMARLVDTSSASVRQCLIDWLDRPYSQRKSITHYMRTLYEKRHMSFIQFFSCPVIPDFDSSKLFMDEKDLPDVSIVTLTYNRPEFMPLAKYSYLIQSYPEDKLEWVIVDDGDSIEEQLMGIPNVKYVKLDQKTGIAEKRNIGVRNAMYDTIVFMDDDDVYPNNSVLQRVAMLKRKPQRECVFSTIIPCYDIEKYTSFMNVPPITLPMSQRVSEATLCFTKQFWEASPFTEDIGEADTFIRGREQMCREISPQEVIVSLVHSKNSSSRKTPPGEPNGCHYGFNEKLYALVSEIGEGLKTHAE</sequence>
<evidence type="ECO:0008006" key="4">
    <source>
        <dbReference type="Google" id="ProtNLM"/>
    </source>
</evidence>
<dbReference type="SUPFAM" id="SSF53756">
    <property type="entry name" value="UDP-Glycosyltransferase/glycogen phosphorylase"/>
    <property type="match status" value="1"/>
</dbReference>
<dbReference type="GO" id="GO:0016758">
    <property type="term" value="F:hexosyltransferase activity"/>
    <property type="evidence" value="ECO:0007669"/>
    <property type="project" value="UniProtKB-ARBA"/>
</dbReference>
<dbReference type="PANTHER" id="PTHR22916">
    <property type="entry name" value="GLYCOSYLTRANSFERASE"/>
    <property type="match status" value="1"/>
</dbReference>
<protein>
    <recommendedName>
        <fullName evidence="4">Glycosyltransferase 2-like domain-containing protein</fullName>
    </recommendedName>
</protein>
<evidence type="ECO:0000313" key="3">
    <source>
        <dbReference type="EMBL" id="QHT79182.1"/>
    </source>
</evidence>
<dbReference type="AlphaFoldDB" id="A0A6C0HF07"/>
<proteinExistence type="predicted"/>
<dbReference type="InterPro" id="IPR001173">
    <property type="entry name" value="Glyco_trans_2-like"/>
</dbReference>
<name>A0A6C0HF07_9ZZZZ</name>
<dbReference type="Pfam" id="PF00535">
    <property type="entry name" value="Glycos_transf_2"/>
    <property type="match status" value="1"/>
</dbReference>
<feature type="domain" description="Glycosyltransferase 2-like" evidence="2">
    <location>
        <begin position="332"/>
        <end position="447"/>
    </location>
</feature>
<dbReference type="InterPro" id="IPR029044">
    <property type="entry name" value="Nucleotide-diphossugar_trans"/>
</dbReference>
<dbReference type="PANTHER" id="PTHR22916:SF3">
    <property type="entry name" value="UDP-GLCNAC:BETAGAL BETA-1,3-N-ACETYLGLUCOSAMINYLTRANSFERASE-LIKE PROTEIN 1"/>
    <property type="match status" value="1"/>
</dbReference>
<organism evidence="3">
    <name type="scientific">viral metagenome</name>
    <dbReference type="NCBI Taxonomy" id="1070528"/>
    <lineage>
        <taxon>unclassified sequences</taxon>
        <taxon>metagenomes</taxon>
        <taxon>organismal metagenomes</taxon>
    </lineage>
</organism>
<dbReference type="CDD" id="cd00761">
    <property type="entry name" value="Glyco_tranf_GTA_type"/>
    <property type="match status" value="1"/>
</dbReference>
<dbReference type="Gene3D" id="3.90.550.10">
    <property type="entry name" value="Spore Coat Polysaccharide Biosynthesis Protein SpsA, Chain A"/>
    <property type="match status" value="1"/>
</dbReference>
<reference evidence="3" key="1">
    <citation type="journal article" date="2020" name="Nature">
        <title>Giant virus diversity and host interactions through global metagenomics.</title>
        <authorList>
            <person name="Schulz F."/>
            <person name="Roux S."/>
            <person name="Paez-Espino D."/>
            <person name="Jungbluth S."/>
            <person name="Walsh D.A."/>
            <person name="Denef V.J."/>
            <person name="McMahon K.D."/>
            <person name="Konstantinidis K.T."/>
            <person name="Eloe-Fadrosh E.A."/>
            <person name="Kyrpides N.C."/>
            <person name="Woyke T."/>
        </authorList>
    </citation>
    <scope>NUCLEOTIDE SEQUENCE</scope>
    <source>
        <strain evidence="3">GVMAG-M-3300023179-99</strain>
    </source>
</reference>
<dbReference type="Pfam" id="PF00534">
    <property type="entry name" value="Glycos_transf_1"/>
    <property type="match status" value="1"/>
</dbReference>
<feature type="domain" description="Glycosyl transferase family 1" evidence="1">
    <location>
        <begin position="178"/>
        <end position="243"/>
    </location>
</feature>
<dbReference type="Gene3D" id="3.40.50.2000">
    <property type="entry name" value="Glycogen Phosphorylase B"/>
    <property type="match status" value="1"/>
</dbReference>
<dbReference type="SUPFAM" id="SSF53448">
    <property type="entry name" value="Nucleotide-diphospho-sugar transferases"/>
    <property type="match status" value="1"/>
</dbReference>
<evidence type="ECO:0000259" key="2">
    <source>
        <dbReference type="Pfam" id="PF00535"/>
    </source>
</evidence>
<accession>A0A6C0HF07</accession>
<dbReference type="InterPro" id="IPR001296">
    <property type="entry name" value="Glyco_trans_1"/>
</dbReference>